<keyword evidence="1" id="KW-0812">Transmembrane</keyword>
<evidence type="ECO:0000256" key="1">
    <source>
        <dbReference type="SAM" id="Phobius"/>
    </source>
</evidence>
<sequence>MFSPNTPEAVKSELKNTLGTPCSDTLGTYLGCNVDIDGRSSRSMHYLVAKVQKKVLSWKYLCLSQAGRLLLINAILAAFCANVLAVFLIPKNITKQIDAILMHYWWKGVPNEKGICWVRRTKLEIPKGMGGIGLRNVESFNNALLVKQAFRIHNNPSLLLSKVMTSAYKRSPVEAAMTNNIHQKSSWGYRGLCMCVQKAKKGIGMTVIRGNTPINQDNWLPSRKVEFRNTSQSDYGGLNNVKDLFKGATREWNENLIWRTFKADTAREILSLHIPQEDTDDTYQWIANKKGQASVKSVYSLLVSEKEEQMANGFQNQFWKLLWKSNLLPKWKIFVWKLSNKALSVKENLKIRGMGLNTQCVLCLNHEEDSSHIFRDCFVAAHVWKASSLGITALNNRHIGVEEWTRNFLMYFWKEDGHDSSRAICFVAYLWSIWKQRNEVIFRGQHVNPEQIIQMANIYVREAITATCFRKSLFSTNTRRNVNSSQSHPFCVLRGVCSNDYVMLFADGVWKWNKMKGYSVAGMGYILCDDGREIIKEATGINATCAIQAKLKAVLMGVQRVSVAAVGVSLKRVAGTLMWLPITGRSVLSMWKAYETCSSQNIHDELNYTKLSVIDFHLSTR</sequence>
<protein>
    <recommendedName>
        <fullName evidence="2">Reverse transcriptase zinc-binding domain-containing protein</fullName>
    </recommendedName>
</protein>
<dbReference type="Proteomes" id="UP000813463">
    <property type="component" value="Chromosome 2"/>
</dbReference>
<keyword evidence="1" id="KW-0472">Membrane</keyword>
<dbReference type="InterPro" id="IPR026960">
    <property type="entry name" value="RVT-Znf"/>
</dbReference>
<evidence type="ECO:0000259" key="2">
    <source>
        <dbReference type="Pfam" id="PF13966"/>
    </source>
</evidence>
<dbReference type="Pfam" id="PF13966">
    <property type="entry name" value="zf-RVT"/>
    <property type="match status" value="1"/>
</dbReference>
<name>A0ABM3R841_SPIOL</name>
<dbReference type="GeneID" id="130467321"/>
<keyword evidence="3" id="KW-1185">Reference proteome</keyword>
<feature type="domain" description="Reverse transcriptase zinc-binding" evidence="2">
    <location>
        <begin position="294"/>
        <end position="384"/>
    </location>
</feature>
<dbReference type="RefSeq" id="XP_056691774.1">
    <property type="nucleotide sequence ID" value="XM_056835796.1"/>
</dbReference>
<proteinExistence type="predicted"/>
<reference evidence="4" key="2">
    <citation type="submission" date="2025-08" db="UniProtKB">
        <authorList>
            <consortium name="RefSeq"/>
        </authorList>
    </citation>
    <scope>IDENTIFICATION</scope>
    <source>
        <tissue evidence="4">Leaf</tissue>
    </source>
</reference>
<dbReference type="PANTHER" id="PTHR33116:SF78">
    <property type="entry name" value="OS12G0587133 PROTEIN"/>
    <property type="match status" value="1"/>
</dbReference>
<accession>A0ABM3R841</accession>
<reference evidence="3" key="1">
    <citation type="journal article" date="2021" name="Nat. Commun.">
        <title>Genomic analyses provide insights into spinach domestication and the genetic basis of agronomic traits.</title>
        <authorList>
            <person name="Cai X."/>
            <person name="Sun X."/>
            <person name="Xu C."/>
            <person name="Sun H."/>
            <person name="Wang X."/>
            <person name="Ge C."/>
            <person name="Zhang Z."/>
            <person name="Wang Q."/>
            <person name="Fei Z."/>
            <person name="Jiao C."/>
            <person name="Wang Q."/>
        </authorList>
    </citation>
    <scope>NUCLEOTIDE SEQUENCE [LARGE SCALE GENOMIC DNA]</scope>
    <source>
        <strain evidence="3">cv. Varoflay</strain>
    </source>
</reference>
<feature type="transmembrane region" description="Helical" evidence="1">
    <location>
        <begin position="69"/>
        <end position="89"/>
    </location>
</feature>
<evidence type="ECO:0000313" key="3">
    <source>
        <dbReference type="Proteomes" id="UP000813463"/>
    </source>
</evidence>
<keyword evidence="1" id="KW-1133">Transmembrane helix</keyword>
<organism evidence="3 4">
    <name type="scientific">Spinacia oleracea</name>
    <name type="common">Spinach</name>
    <dbReference type="NCBI Taxonomy" id="3562"/>
    <lineage>
        <taxon>Eukaryota</taxon>
        <taxon>Viridiplantae</taxon>
        <taxon>Streptophyta</taxon>
        <taxon>Embryophyta</taxon>
        <taxon>Tracheophyta</taxon>
        <taxon>Spermatophyta</taxon>
        <taxon>Magnoliopsida</taxon>
        <taxon>eudicotyledons</taxon>
        <taxon>Gunneridae</taxon>
        <taxon>Pentapetalae</taxon>
        <taxon>Caryophyllales</taxon>
        <taxon>Chenopodiaceae</taxon>
        <taxon>Chenopodioideae</taxon>
        <taxon>Anserineae</taxon>
        <taxon>Spinacia</taxon>
    </lineage>
</organism>
<evidence type="ECO:0000313" key="4">
    <source>
        <dbReference type="RefSeq" id="XP_056691774.1"/>
    </source>
</evidence>
<dbReference type="PANTHER" id="PTHR33116">
    <property type="entry name" value="REVERSE TRANSCRIPTASE ZINC-BINDING DOMAIN-CONTAINING PROTEIN-RELATED-RELATED"/>
    <property type="match status" value="1"/>
</dbReference>
<gene>
    <name evidence="4" type="primary">LOC130467321</name>
</gene>